<organism evidence="2 3">
    <name type="scientific">Synaphobranchus kaupii</name>
    <name type="common">Kaup's arrowtooth eel</name>
    <dbReference type="NCBI Taxonomy" id="118154"/>
    <lineage>
        <taxon>Eukaryota</taxon>
        <taxon>Metazoa</taxon>
        <taxon>Chordata</taxon>
        <taxon>Craniata</taxon>
        <taxon>Vertebrata</taxon>
        <taxon>Euteleostomi</taxon>
        <taxon>Actinopterygii</taxon>
        <taxon>Neopterygii</taxon>
        <taxon>Teleostei</taxon>
        <taxon>Anguilliformes</taxon>
        <taxon>Synaphobranchidae</taxon>
        <taxon>Synaphobranchus</taxon>
    </lineage>
</organism>
<dbReference type="PANTHER" id="PTHR47331:SF6">
    <property type="entry name" value="DOUBLECORTIN DOMAIN-CONTAINING PROTEIN"/>
    <property type="match status" value="1"/>
</dbReference>
<dbReference type="Proteomes" id="UP001152622">
    <property type="component" value="Chromosome 1"/>
</dbReference>
<dbReference type="InterPro" id="IPR001584">
    <property type="entry name" value="Integrase_cat-core"/>
</dbReference>
<evidence type="ECO:0000259" key="1">
    <source>
        <dbReference type="PROSITE" id="PS50994"/>
    </source>
</evidence>
<dbReference type="GO" id="GO:0003676">
    <property type="term" value="F:nucleic acid binding"/>
    <property type="evidence" value="ECO:0007669"/>
    <property type="project" value="InterPro"/>
</dbReference>
<dbReference type="EMBL" id="JAINUF010000001">
    <property type="protein sequence ID" value="KAJ8382902.1"/>
    <property type="molecule type" value="Genomic_DNA"/>
</dbReference>
<dbReference type="InterPro" id="IPR040676">
    <property type="entry name" value="DUF5641"/>
</dbReference>
<dbReference type="SUPFAM" id="SSF56672">
    <property type="entry name" value="DNA/RNA polymerases"/>
    <property type="match status" value="1"/>
</dbReference>
<dbReference type="SUPFAM" id="SSF53098">
    <property type="entry name" value="Ribonuclease H-like"/>
    <property type="match status" value="2"/>
</dbReference>
<dbReference type="Pfam" id="PF18701">
    <property type="entry name" value="DUF5641"/>
    <property type="match status" value="1"/>
</dbReference>
<dbReference type="PROSITE" id="PS50994">
    <property type="entry name" value="INTEGRASE"/>
    <property type="match status" value="1"/>
</dbReference>
<reference evidence="2" key="1">
    <citation type="journal article" date="2023" name="Science">
        <title>Genome structures resolve the early diversification of teleost fishes.</title>
        <authorList>
            <person name="Parey E."/>
            <person name="Louis A."/>
            <person name="Montfort J."/>
            <person name="Bouchez O."/>
            <person name="Roques C."/>
            <person name="Iampietro C."/>
            <person name="Lluch J."/>
            <person name="Castinel A."/>
            <person name="Donnadieu C."/>
            <person name="Desvignes T."/>
            <person name="Floi Bucao C."/>
            <person name="Jouanno E."/>
            <person name="Wen M."/>
            <person name="Mejri S."/>
            <person name="Dirks R."/>
            <person name="Jansen H."/>
            <person name="Henkel C."/>
            <person name="Chen W.J."/>
            <person name="Zahm M."/>
            <person name="Cabau C."/>
            <person name="Klopp C."/>
            <person name="Thompson A.W."/>
            <person name="Robinson-Rechavi M."/>
            <person name="Braasch I."/>
            <person name="Lecointre G."/>
            <person name="Bobe J."/>
            <person name="Postlethwait J.H."/>
            <person name="Berthelot C."/>
            <person name="Roest Crollius H."/>
            <person name="Guiguen Y."/>
        </authorList>
    </citation>
    <scope>NUCLEOTIDE SEQUENCE</scope>
    <source>
        <strain evidence="2">WJC10195</strain>
    </source>
</reference>
<gene>
    <name evidence="2" type="ORF">SKAU_G00036800</name>
</gene>
<keyword evidence="3" id="KW-1185">Reference proteome</keyword>
<dbReference type="GO" id="GO:0015074">
    <property type="term" value="P:DNA integration"/>
    <property type="evidence" value="ECO:0007669"/>
    <property type="project" value="InterPro"/>
</dbReference>
<evidence type="ECO:0000313" key="2">
    <source>
        <dbReference type="EMBL" id="KAJ8382902.1"/>
    </source>
</evidence>
<protein>
    <recommendedName>
        <fullName evidence="1">Integrase catalytic domain-containing protein</fullName>
    </recommendedName>
</protein>
<dbReference type="PANTHER" id="PTHR47331">
    <property type="entry name" value="PHD-TYPE DOMAIN-CONTAINING PROTEIN"/>
    <property type="match status" value="1"/>
</dbReference>
<comment type="caution">
    <text evidence="2">The sequence shown here is derived from an EMBL/GenBank/DDBJ whole genome shotgun (WGS) entry which is preliminary data.</text>
</comment>
<proteinExistence type="predicted"/>
<dbReference type="OrthoDB" id="6122721at2759"/>
<dbReference type="InterPro" id="IPR043502">
    <property type="entry name" value="DNA/RNA_pol_sf"/>
</dbReference>
<dbReference type="InterPro" id="IPR036397">
    <property type="entry name" value="RNaseH_sf"/>
</dbReference>
<dbReference type="Gene3D" id="3.30.420.10">
    <property type="entry name" value="Ribonuclease H-like superfamily/Ribonuclease H"/>
    <property type="match status" value="2"/>
</dbReference>
<name>A0A9Q1JGU0_SYNKA</name>
<sequence>MFHCFVVREDHRDYLRFLWYRDNNPSKDIIDYRMCVHVFGNSPSPAVAIYSLRRAAKQGEGEFGSDTRQYVERDFYVDDGLKSFSTEAEAIYVIKRAQEMLAASNIRLHKIASNRPAVIKAFPPEDRAKEIKDLNLLSDDLPLQRSLGVSWNIATDAFTFQISDDEKPYTRRGVLSMVNSLYDPLGFLAPVTLRGRLLLRELSKQAEDWDSPLPDDMEGEWMTWKTSLQDLQELRIPRPYSSFSLSDVQDKELFVFSDASVKAISAVVYLKLTTEDGKSEVGFVFGKARLAPQPEITVPRLELCAAVLAVEVAELVLEEMDLKFDRITYYTDSKVVLGYIHNQARRFYVYVNNRVQRIRQSSSPEQWRYVPTEHNPADHGSRSVAAASLSTTTWLSGPAFLQNPSPHFSEPKETFDLINPLTDTEIRPLITTSATEVSEDLMSTGKFERFSAWSTLMASVARLIHIARSFVQPTPDNACHGWHICRTGPTEEELEKAKILVIKSVQHECFLKELNCIARGQNLPSQSSLRKLRPVVDSSGLLRVGGRITQSELGMDETNPIIIPGRHHLATLLVHQYHDAVKHQGRHFTEGAIRAAGFWIIGAKRCIASFLFKCVTCRKLRGKTEHQQMADLPAERLQVAPPFTYVGVDIFGPWEVVSRRTRGGHANSKRWAALFCCMCTRAVHVEVVESMSASSFINALRRFFAVRGPAKQIHSDRGTNFIGLHPQNSGDTFPQNITQLTTGPETFDLINPLTDTEIRPLITTSATEVSEDLMSTGKFERFSAWSTLMASVARLIHIARSFVQPTPDNACHGWHICRTGPTEEELEKAKILVIKSVQHECFLKELNCIARGQNLPSQSSLRKLRPVVDSSGLLRVGGRITQSELGMDETNPIIIPGRHHLATLLVHQYHDAVKHQGRHFTEGAIRAAGFWIIGAKRCIASFLFKCVTCRKLRGKTEHQQMADLPAERLQVAPPFTYVGVDIFGPWEVVSRRTRGGHANSKRWAALFCCMCTRAVHVEVVESMSASSFINALRRFFAVRGPAKQIHSDRGTNFIGACHELNMDASSCSSVSLEKYLQKQQCKWVFNPPHSSHMGGVWERMIGIARRILDCMLLQNGPSRLTHEVLTTFMAEVTAVINSRPLIPVSSDPEAPLILTPAVLLTQKTGIPPPPPGDFGKVELFKEEWKRVQNLAETFWNRWRREYLNTLQCRRKWQDNRPNLKEGDIVLMKDNQAKRNEWPMAIIVKASPSQDGRVRKVDVRVFKDGAYKVFSRPVTEVVLLLSPEDSK</sequence>
<accession>A0A9Q1JGU0</accession>
<dbReference type="Pfam" id="PF05380">
    <property type="entry name" value="Peptidase_A17"/>
    <property type="match status" value="1"/>
</dbReference>
<dbReference type="InterPro" id="IPR012337">
    <property type="entry name" value="RNaseH-like_sf"/>
</dbReference>
<feature type="domain" description="Integrase catalytic" evidence="1">
    <location>
        <begin position="969"/>
        <end position="1164"/>
    </location>
</feature>
<evidence type="ECO:0000313" key="3">
    <source>
        <dbReference type="Proteomes" id="UP001152622"/>
    </source>
</evidence>
<dbReference type="InterPro" id="IPR008042">
    <property type="entry name" value="Retrotrans_Pao"/>
</dbReference>